<dbReference type="EMBL" id="CP045483">
    <property type="protein sequence ID" value="QGR20322.1"/>
    <property type="molecule type" value="Genomic_DNA"/>
</dbReference>
<evidence type="ECO:0000313" key="3">
    <source>
        <dbReference type="Proteomes" id="UP000423396"/>
    </source>
</evidence>
<dbReference type="Pfam" id="PF05317">
    <property type="entry name" value="Thermopsin"/>
    <property type="match status" value="2"/>
</dbReference>
<organism evidence="2 3">
    <name type="scientific">Stygiolobus azoricus</name>
    <dbReference type="NCBI Taxonomy" id="41675"/>
    <lineage>
        <taxon>Archaea</taxon>
        <taxon>Thermoproteota</taxon>
        <taxon>Thermoprotei</taxon>
        <taxon>Sulfolobales</taxon>
        <taxon>Sulfolobaceae</taxon>
        <taxon>Stygiolobus</taxon>
    </lineage>
</organism>
<accession>A0A650CRP1</accession>
<gene>
    <name evidence="2" type="ORF">D1868_10200</name>
</gene>
<keyword evidence="3" id="KW-1185">Reference proteome</keyword>
<dbReference type="InterPro" id="IPR007981">
    <property type="entry name" value="Peptidase_A5"/>
</dbReference>
<sequence>MRRFILFLLLLVLTIITAVPVTAITPQAQISPKPIGLASYGIYSKGTNSTYTITTNQIIGYFKIYSINSFNPNSPEPYYATLQLGGTVNNSLSVNWLQEELVFNTLNHTFFIGCYYNGNQKFNTSVFHFSLPLAGYLIISLVYNQTFTIVKYQYVIIQNGSRFLPPEVRTAIVSTIPGKAFFTVNYPTKENVELVFGGFNSVTNFASLNAELGLFYNQSGLKPFPSVFNFGMNATGSAEDLITILEPDGNVEVTIGSPSYGLITSNYNPPIPPLTFVNESLIINRLGIYQSKDFYIDMPYNITIPNVLRIGSNVYLYLEKVKGRTLIIPNNTTFQIFDILLYYDEKVMVTIVYPNYSAITYNLPVNTSITLPRIINITNNEILVLQKNVQILVTNSTPPIINVSTYYVPEYLVRITYPNGTTVTNWYQRGTVLQLPLYIYENPHERFELVGKNTINVTSPLNIMPPYQLEYEVSLDYGDFNITYWAKNGQLVTLNAYIPLFYKGEWEGTYNVPVGGTIVVNQYIIERLVLSQNIPLITLLALILAFVALILLFLHRIRKIL</sequence>
<keyword evidence="1" id="KW-1133">Transmembrane helix</keyword>
<dbReference type="GeneID" id="42799446"/>
<keyword evidence="1" id="KW-0812">Transmembrane</keyword>
<dbReference type="RefSeq" id="WP_156007773.1">
    <property type="nucleotide sequence ID" value="NZ_CP045483.1"/>
</dbReference>
<dbReference type="OrthoDB" id="28853at2157"/>
<keyword evidence="1" id="KW-0472">Membrane</keyword>
<feature type="transmembrane region" description="Helical" evidence="1">
    <location>
        <begin position="534"/>
        <end position="554"/>
    </location>
</feature>
<dbReference type="Proteomes" id="UP000423396">
    <property type="component" value="Chromosome"/>
</dbReference>
<evidence type="ECO:0000256" key="1">
    <source>
        <dbReference type="SAM" id="Phobius"/>
    </source>
</evidence>
<evidence type="ECO:0000313" key="2">
    <source>
        <dbReference type="EMBL" id="QGR20322.1"/>
    </source>
</evidence>
<name>A0A650CRP1_9CREN</name>
<dbReference type="AlphaFoldDB" id="A0A650CRP1"/>
<evidence type="ECO:0008006" key="4">
    <source>
        <dbReference type="Google" id="ProtNLM"/>
    </source>
</evidence>
<dbReference type="KEGG" id="sazo:D1868_10200"/>
<reference evidence="2 3" key="1">
    <citation type="submission" date="2019-10" db="EMBL/GenBank/DDBJ databases">
        <title>Genome Sequences from Six Type Strain Members of the Archaeal Family Sulfolobaceae: Acidianus ambivalens, Acidianus infernus, Metallosphaera prunae, Stygiolobus azoricus, Sulfolobus metallicus, and Sulfurisphaera ohwakuensis.</title>
        <authorList>
            <person name="Counts J.A."/>
            <person name="Kelly R.M."/>
        </authorList>
    </citation>
    <scope>NUCLEOTIDE SEQUENCE [LARGE SCALE GENOMIC DNA]</scope>
    <source>
        <strain evidence="2 3">FC6</strain>
    </source>
</reference>
<proteinExistence type="predicted"/>
<protein>
    <recommendedName>
        <fullName evidence="4">Thermopsin</fullName>
    </recommendedName>
</protein>